<keyword evidence="12" id="KW-1185">Reference proteome</keyword>
<comment type="caution">
    <text evidence="11">The sequence shown here is derived from an EMBL/GenBank/DDBJ whole genome shotgun (WGS) entry which is preliminary data.</text>
</comment>
<evidence type="ECO:0000256" key="5">
    <source>
        <dbReference type="ARBA" id="ARBA00022692"/>
    </source>
</evidence>
<keyword evidence="7 9" id="KW-0472">Membrane</keyword>
<evidence type="ECO:0000256" key="3">
    <source>
        <dbReference type="ARBA" id="ARBA00022475"/>
    </source>
</evidence>
<gene>
    <name evidence="11" type="ORF">GCM10011415_15600</name>
</gene>
<keyword evidence="3" id="KW-1003">Cell membrane</keyword>
<dbReference type="PANTHER" id="PTHR35011">
    <property type="entry name" value="2,3-DIKETO-L-GULONATE TRAP TRANSPORTER SMALL PERMEASE PROTEIN YIAM"/>
    <property type="match status" value="1"/>
</dbReference>
<comment type="subunit">
    <text evidence="9">The complex comprises the extracytoplasmic solute receptor protein and the two transmembrane proteins.</text>
</comment>
<dbReference type="GO" id="GO:0022857">
    <property type="term" value="F:transmembrane transporter activity"/>
    <property type="evidence" value="ECO:0007669"/>
    <property type="project" value="UniProtKB-UniRule"/>
</dbReference>
<dbReference type="EMBL" id="BMJV01000002">
    <property type="protein sequence ID" value="GGG69153.1"/>
    <property type="molecule type" value="Genomic_DNA"/>
</dbReference>
<dbReference type="InterPro" id="IPR055348">
    <property type="entry name" value="DctQ"/>
</dbReference>
<keyword evidence="6 9" id="KW-1133">Transmembrane helix</keyword>
<organism evidence="11 12">
    <name type="scientific">Salipiger pallidus</name>
    <dbReference type="NCBI Taxonomy" id="1775170"/>
    <lineage>
        <taxon>Bacteria</taxon>
        <taxon>Pseudomonadati</taxon>
        <taxon>Pseudomonadota</taxon>
        <taxon>Alphaproteobacteria</taxon>
        <taxon>Rhodobacterales</taxon>
        <taxon>Roseobacteraceae</taxon>
        <taxon>Salipiger</taxon>
    </lineage>
</organism>
<evidence type="ECO:0000259" key="10">
    <source>
        <dbReference type="Pfam" id="PF04290"/>
    </source>
</evidence>
<keyword evidence="2 9" id="KW-0813">Transport</keyword>
<keyword evidence="5 9" id="KW-0812">Transmembrane</keyword>
<feature type="transmembrane region" description="Helical" evidence="9">
    <location>
        <begin position="54"/>
        <end position="72"/>
    </location>
</feature>
<dbReference type="InterPro" id="IPR007387">
    <property type="entry name" value="TRAP_DctQ"/>
</dbReference>
<dbReference type="GO" id="GO:0015740">
    <property type="term" value="P:C4-dicarboxylate transport"/>
    <property type="evidence" value="ECO:0007669"/>
    <property type="project" value="TreeGrafter"/>
</dbReference>
<proteinExistence type="inferred from homology"/>
<evidence type="ECO:0000256" key="9">
    <source>
        <dbReference type="RuleBase" id="RU369079"/>
    </source>
</evidence>
<dbReference type="Proteomes" id="UP000617145">
    <property type="component" value="Unassembled WGS sequence"/>
</dbReference>
<keyword evidence="4 9" id="KW-0997">Cell inner membrane</keyword>
<dbReference type="AlphaFoldDB" id="A0A8J2ZJ96"/>
<name>A0A8J2ZJ96_9RHOB</name>
<feature type="transmembrane region" description="Helical" evidence="9">
    <location>
        <begin position="92"/>
        <end position="114"/>
    </location>
</feature>
<protein>
    <recommendedName>
        <fullName evidence="9">TRAP transporter small permease protein</fullName>
    </recommendedName>
</protein>
<feature type="transmembrane region" description="Helical" evidence="9">
    <location>
        <begin position="134"/>
        <end position="156"/>
    </location>
</feature>
<feature type="transmembrane region" description="Helical" evidence="9">
    <location>
        <begin position="12"/>
        <end position="34"/>
    </location>
</feature>
<comment type="subcellular location">
    <subcellularLocation>
        <location evidence="1 9">Cell inner membrane</location>
        <topology evidence="1 9">Multi-pass membrane protein</topology>
    </subcellularLocation>
</comment>
<dbReference type="Pfam" id="PF04290">
    <property type="entry name" value="DctQ"/>
    <property type="match status" value="1"/>
</dbReference>
<dbReference type="RefSeq" id="WP_188789636.1">
    <property type="nucleotide sequence ID" value="NZ_BMJV01000002.1"/>
</dbReference>
<dbReference type="PANTHER" id="PTHR35011:SF10">
    <property type="entry name" value="TRAP TRANSPORTER SMALL PERMEASE PROTEIN"/>
    <property type="match status" value="1"/>
</dbReference>
<evidence type="ECO:0000256" key="8">
    <source>
        <dbReference type="ARBA" id="ARBA00038436"/>
    </source>
</evidence>
<reference evidence="11" key="2">
    <citation type="submission" date="2020-09" db="EMBL/GenBank/DDBJ databases">
        <authorList>
            <person name="Sun Q."/>
            <person name="Zhou Y."/>
        </authorList>
    </citation>
    <scope>NUCLEOTIDE SEQUENCE</scope>
    <source>
        <strain evidence="11">CGMCC 1.15762</strain>
    </source>
</reference>
<dbReference type="GO" id="GO:0005886">
    <property type="term" value="C:plasma membrane"/>
    <property type="evidence" value="ECO:0007669"/>
    <property type="project" value="UniProtKB-SubCell"/>
</dbReference>
<accession>A0A8J2ZJ96</accession>
<evidence type="ECO:0000313" key="12">
    <source>
        <dbReference type="Proteomes" id="UP000617145"/>
    </source>
</evidence>
<evidence type="ECO:0000256" key="1">
    <source>
        <dbReference type="ARBA" id="ARBA00004429"/>
    </source>
</evidence>
<evidence type="ECO:0000256" key="2">
    <source>
        <dbReference type="ARBA" id="ARBA00022448"/>
    </source>
</evidence>
<evidence type="ECO:0000256" key="7">
    <source>
        <dbReference type="ARBA" id="ARBA00023136"/>
    </source>
</evidence>
<sequence>MTSTFNTVYALYGKVALVAALIAGAATFAIMWLIALSALLRTLFNAPIPASVEISQALLVLCITFPLGFTLMKREHVRTVALAQLMSERAQIAAYVTWMLLGTLVFAAATYGTFQYGLRSYKMNEMVWGAALQFPLWPSKLAVSIGCGMLAIQFALETVGALLVPGFVPIETDSANADPEAANV</sequence>
<feature type="domain" description="Tripartite ATP-independent periplasmic transporters DctQ component" evidence="10">
    <location>
        <begin position="31"/>
        <end position="160"/>
    </location>
</feature>
<evidence type="ECO:0000256" key="6">
    <source>
        <dbReference type="ARBA" id="ARBA00022989"/>
    </source>
</evidence>
<reference evidence="11" key="1">
    <citation type="journal article" date="2014" name="Int. J. Syst. Evol. Microbiol.">
        <title>Complete genome sequence of Corynebacterium casei LMG S-19264T (=DSM 44701T), isolated from a smear-ripened cheese.</title>
        <authorList>
            <consortium name="US DOE Joint Genome Institute (JGI-PGF)"/>
            <person name="Walter F."/>
            <person name="Albersmeier A."/>
            <person name="Kalinowski J."/>
            <person name="Ruckert C."/>
        </authorList>
    </citation>
    <scope>NUCLEOTIDE SEQUENCE</scope>
    <source>
        <strain evidence="11">CGMCC 1.15762</strain>
    </source>
</reference>
<comment type="function">
    <text evidence="9">Part of the tripartite ATP-independent periplasmic (TRAP) transport system.</text>
</comment>
<comment type="similarity">
    <text evidence="8 9">Belongs to the TRAP transporter small permease family.</text>
</comment>
<evidence type="ECO:0000256" key="4">
    <source>
        <dbReference type="ARBA" id="ARBA00022519"/>
    </source>
</evidence>
<evidence type="ECO:0000313" key="11">
    <source>
        <dbReference type="EMBL" id="GGG69153.1"/>
    </source>
</evidence>